<feature type="transmembrane region" description="Helical" evidence="2">
    <location>
        <begin position="83"/>
        <end position="107"/>
    </location>
</feature>
<feature type="transmembrane region" description="Helical" evidence="2">
    <location>
        <begin position="138"/>
        <end position="157"/>
    </location>
</feature>
<dbReference type="EMBL" id="AP028213">
    <property type="protein sequence ID" value="BEI88887.1"/>
    <property type="molecule type" value="Genomic_DNA"/>
</dbReference>
<keyword evidence="4" id="KW-1185">Reference proteome</keyword>
<keyword evidence="2" id="KW-1133">Transmembrane helix</keyword>
<evidence type="ECO:0000313" key="4">
    <source>
        <dbReference type="Proteomes" id="UP001233271"/>
    </source>
</evidence>
<feature type="compositionally biased region" description="Basic residues" evidence="1">
    <location>
        <begin position="363"/>
        <end position="375"/>
    </location>
</feature>
<feature type="transmembrane region" description="Helical" evidence="2">
    <location>
        <begin position="267"/>
        <end position="289"/>
    </location>
</feature>
<feature type="compositionally biased region" description="Low complexity" evidence="1">
    <location>
        <begin position="344"/>
        <end position="358"/>
    </location>
</feature>
<accession>A0AA48I3W6</accession>
<name>A0AA48I3W6_9TREE</name>
<dbReference type="KEGG" id="ccac:CcaHIS019_0202490"/>
<dbReference type="AlphaFoldDB" id="A0AA48I3W6"/>
<feature type="region of interest" description="Disordered" evidence="1">
    <location>
        <begin position="320"/>
        <end position="375"/>
    </location>
</feature>
<protein>
    <submittedName>
        <fullName evidence="3">Uncharacterized protein</fullName>
    </submittedName>
</protein>
<evidence type="ECO:0000313" key="3">
    <source>
        <dbReference type="EMBL" id="BEI88887.1"/>
    </source>
</evidence>
<dbReference type="Proteomes" id="UP001233271">
    <property type="component" value="Chromosome 2"/>
</dbReference>
<keyword evidence="2" id="KW-0472">Membrane</keyword>
<feature type="transmembrane region" description="Helical" evidence="2">
    <location>
        <begin position="177"/>
        <end position="198"/>
    </location>
</feature>
<feature type="transmembrane region" description="Helical" evidence="2">
    <location>
        <begin position="219"/>
        <end position="239"/>
    </location>
</feature>
<dbReference type="GeneID" id="85492758"/>
<proteinExistence type="predicted"/>
<feature type="transmembrane region" description="Helical" evidence="2">
    <location>
        <begin position="113"/>
        <end position="131"/>
    </location>
</feature>
<dbReference type="RefSeq" id="XP_060454153.1">
    <property type="nucleotide sequence ID" value="XM_060597240.1"/>
</dbReference>
<evidence type="ECO:0000256" key="2">
    <source>
        <dbReference type="SAM" id="Phobius"/>
    </source>
</evidence>
<organism evidence="3 4">
    <name type="scientific">Cutaneotrichosporon cavernicola</name>
    <dbReference type="NCBI Taxonomy" id="279322"/>
    <lineage>
        <taxon>Eukaryota</taxon>
        <taxon>Fungi</taxon>
        <taxon>Dikarya</taxon>
        <taxon>Basidiomycota</taxon>
        <taxon>Agaricomycotina</taxon>
        <taxon>Tremellomycetes</taxon>
        <taxon>Trichosporonales</taxon>
        <taxon>Trichosporonaceae</taxon>
        <taxon>Cutaneotrichosporon</taxon>
    </lineage>
</organism>
<reference evidence="3" key="1">
    <citation type="journal article" date="2023" name="BMC Genomics">
        <title>Chromosome-level genome assemblies of Cutaneotrichosporon spp. (Trichosporonales, Basidiomycota) reveal imbalanced evolution between nucleotide sequences and chromosome synteny.</title>
        <authorList>
            <person name="Kobayashi Y."/>
            <person name="Kayamori A."/>
            <person name="Aoki K."/>
            <person name="Shiwa Y."/>
            <person name="Matsutani M."/>
            <person name="Fujita N."/>
            <person name="Sugita T."/>
            <person name="Iwasaki W."/>
            <person name="Tanaka N."/>
            <person name="Takashima M."/>
        </authorList>
    </citation>
    <scope>NUCLEOTIDE SEQUENCE</scope>
    <source>
        <strain evidence="3">HIS019</strain>
    </source>
</reference>
<sequence length="375" mass="39634">MFDDVDDDLVSRAILRIAQQTRYLAPWTALPLASASIAVADMLQNLTGHTVHDVYFPFVRFSVLHAMRVSLAWAAMTRGRKSVGLFADLFGFLVIAWGGGTLVSLLLGNPPAWLISPVPWLVYVAVYLVTIPTRLASVISSAPSLPLGLVLSLVDGMTRGVSVASMPALTESSPKTAGSWLAPVVLGAIATCGGGWIAQTLGLARESWAMGRPSVLGGGVWNTLDVWAALIAGVAYSTLNGHYPALRKVRPLVAEALPDDLEITPGVARAVAVLIFAGLFAARTLAVYFQPAAKVAEQRIQAKAASLPSKAAALSEKIKADVTPIKAQTPEPETPRRSTRSSRAETPSTTSGTPAPGEDTPSKPRKRRAKKKATS</sequence>
<gene>
    <name evidence="3" type="ORF">CcaverHIS019_0202490</name>
</gene>
<keyword evidence="2" id="KW-0812">Transmembrane</keyword>
<evidence type="ECO:0000256" key="1">
    <source>
        <dbReference type="SAM" id="MobiDB-lite"/>
    </source>
</evidence>